<name>A0A1H3W5V2_9RHOB</name>
<dbReference type="AlphaFoldDB" id="A0A1H3W5V2"/>
<dbReference type="CDD" id="cd03024">
    <property type="entry name" value="DsbA_FrnE"/>
    <property type="match status" value="1"/>
</dbReference>
<evidence type="ECO:0000313" key="2">
    <source>
        <dbReference type="EMBL" id="SDZ82221.1"/>
    </source>
</evidence>
<proteinExistence type="predicted"/>
<dbReference type="OrthoDB" id="9799122at2"/>
<dbReference type="Pfam" id="PF01323">
    <property type="entry name" value="DSBA"/>
    <property type="match status" value="1"/>
</dbReference>
<keyword evidence="3" id="KW-1185">Reference proteome</keyword>
<dbReference type="PANTHER" id="PTHR13887">
    <property type="entry name" value="GLUTATHIONE S-TRANSFERASE KAPPA"/>
    <property type="match status" value="1"/>
</dbReference>
<dbReference type="GO" id="GO:0016853">
    <property type="term" value="F:isomerase activity"/>
    <property type="evidence" value="ECO:0007669"/>
    <property type="project" value="UniProtKB-KW"/>
</dbReference>
<feature type="domain" description="DSBA-like thioredoxin" evidence="1">
    <location>
        <begin position="4"/>
        <end position="197"/>
    </location>
</feature>
<gene>
    <name evidence="2" type="ORF">SAMN05444370_101524</name>
</gene>
<dbReference type="GO" id="GO:0016491">
    <property type="term" value="F:oxidoreductase activity"/>
    <property type="evidence" value="ECO:0007669"/>
    <property type="project" value="InterPro"/>
</dbReference>
<dbReference type="Proteomes" id="UP000198703">
    <property type="component" value="Unassembled WGS sequence"/>
</dbReference>
<organism evidence="2 3">
    <name type="scientific">Rubrimonas cliftonensis</name>
    <dbReference type="NCBI Taxonomy" id="89524"/>
    <lineage>
        <taxon>Bacteria</taxon>
        <taxon>Pseudomonadati</taxon>
        <taxon>Pseudomonadota</taxon>
        <taxon>Alphaproteobacteria</taxon>
        <taxon>Rhodobacterales</taxon>
        <taxon>Paracoccaceae</taxon>
        <taxon>Rubrimonas</taxon>
    </lineage>
</organism>
<dbReference type="InterPro" id="IPR001853">
    <property type="entry name" value="DSBA-like_thioredoxin_dom"/>
</dbReference>
<evidence type="ECO:0000313" key="3">
    <source>
        <dbReference type="Proteomes" id="UP000198703"/>
    </source>
</evidence>
<dbReference type="STRING" id="89524.SAMN05444370_101524"/>
<sequence length="214" mass="23025">MVSLDIFSDPICPWCLIGRTRLMRAIAERPGHGLSLAWRPYMLNPDMPREGVDRQAYLEAKFGGPEGARRVYGAIADAAAADGLAIDFEAITRTPSTLDAHRLVGWARDEGRDDALTARLFAAYFQEGRDIGDRNTLSALAGECGMDADRASARLATGEDVEATLRDADAARRHGVSGVPAFLIGGRRWIAGAQPTAFWIAAIDALSQRRAAAG</sequence>
<dbReference type="SUPFAM" id="SSF52833">
    <property type="entry name" value="Thioredoxin-like"/>
    <property type="match status" value="1"/>
</dbReference>
<dbReference type="Gene3D" id="3.40.30.10">
    <property type="entry name" value="Glutaredoxin"/>
    <property type="match status" value="1"/>
</dbReference>
<protein>
    <submittedName>
        <fullName evidence="2">Predicted dithiol-disulfide isomerase, DsbA family</fullName>
    </submittedName>
</protein>
<dbReference type="EMBL" id="FNQM01000001">
    <property type="protein sequence ID" value="SDZ82221.1"/>
    <property type="molecule type" value="Genomic_DNA"/>
</dbReference>
<reference evidence="2 3" key="1">
    <citation type="submission" date="2016-10" db="EMBL/GenBank/DDBJ databases">
        <authorList>
            <person name="de Groot N.N."/>
        </authorList>
    </citation>
    <scope>NUCLEOTIDE SEQUENCE [LARGE SCALE GENOMIC DNA]</scope>
    <source>
        <strain evidence="2 3">DSM 15345</strain>
    </source>
</reference>
<keyword evidence="2" id="KW-0413">Isomerase</keyword>
<accession>A0A1H3W5V2</accession>
<dbReference type="InterPro" id="IPR036249">
    <property type="entry name" value="Thioredoxin-like_sf"/>
</dbReference>
<evidence type="ECO:0000259" key="1">
    <source>
        <dbReference type="Pfam" id="PF01323"/>
    </source>
</evidence>
<dbReference type="PANTHER" id="PTHR13887:SF41">
    <property type="entry name" value="THIOREDOXIN SUPERFAMILY PROTEIN"/>
    <property type="match status" value="1"/>
</dbReference>
<dbReference type="RefSeq" id="WP_093248050.1">
    <property type="nucleotide sequence ID" value="NZ_FNQM01000001.1"/>
</dbReference>